<gene>
    <name evidence="2" type="ORF">BpHYR1_040722</name>
</gene>
<evidence type="ECO:0008006" key="4">
    <source>
        <dbReference type="Google" id="ProtNLM"/>
    </source>
</evidence>
<sequence>MLDKIAVATLKFSTLVFIFVDYLFLLNRLRTSYENIEQQRERRINYYKEQNDKTHKPVNFEVGSEVKVYWSVPKQGFTKRLLPIWQGPYRT</sequence>
<name>A0A3M7P3W3_BRAPC</name>
<protein>
    <recommendedName>
        <fullName evidence="4">Retrovirus-related Pol poly from transposon</fullName>
    </recommendedName>
</protein>
<organism evidence="2 3">
    <name type="scientific">Brachionus plicatilis</name>
    <name type="common">Marine rotifer</name>
    <name type="synonym">Brachionus muelleri</name>
    <dbReference type="NCBI Taxonomy" id="10195"/>
    <lineage>
        <taxon>Eukaryota</taxon>
        <taxon>Metazoa</taxon>
        <taxon>Spiralia</taxon>
        <taxon>Gnathifera</taxon>
        <taxon>Rotifera</taxon>
        <taxon>Eurotatoria</taxon>
        <taxon>Monogononta</taxon>
        <taxon>Pseudotrocha</taxon>
        <taxon>Ploima</taxon>
        <taxon>Brachionidae</taxon>
        <taxon>Brachionus</taxon>
    </lineage>
</organism>
<dbReference type="EMBL" id="REGN01013864">
    <property type="protein sequence ID" value="RMZ93374.1"/>
    <property type="molecule type" value="Genomic_DNA"/>
</dbReference>
<keyword evidence="1" id="KW-0812">Transmembrane</keyword>
<evidence type="ECO:0000256" key="1">
    <source>
        <dbReference type="SAM" id="Phobius"/>
    </source>
</evidence>
<accession>A0A3M7P3W3</accession>
<feature type="transmembrane region" description="Helical" evidence="1">
    <location>
        <begin position="6"/>
        <end position="26"/>
    </location>
</feature>
<evidence type="ECO:0000313" key="3">
    <source>
        <dbReference type="Proteomes" id="UP000276133"/>
    </source>
</evidence>
<dbReference type="AlphaFoldDB" id="A0A3M7P3W3"/>
<comment type="caution">
    <text evidence="2">The sequence shown here is derived from an EMBL/GenBank/DDBJ whole genome shotgun (WGS) entry which is preliminary data.</text>
</comment>
<keyword evidence="1" id="KW-0472">Membrane</keyword>
<reference evidence="2 3" key="1">
    <citation type="journal article" date="2018" name="Sci. Rep.">
        <title>Genomic signatures of local adaptation to the degree of environmental predictability in rotifers.</title>
        <authorList>
            <person name="Franch-Gras L."/>
            <person name="Hahn C."/>
            <person name="Garcia-Roger E.M."/>
            <person name="Carmona M.J."/>
            <person name="Serra M."/>
            <person name="Gomez A."/>
        </authorList>
    </citation>
    <scope>NUCLEOTIDE SEQUENCE [LARGE SCALE GENOMIC DNA]</scope>
    <source>
        <strain evidence="2">HYR1</strain>
    </source>
</reference>
<keyword evidence="3" id="KW-1185">Reference proteome</keyword>
<evidence type="ECO:0000313" key="2">
    <source>
        <dbReference type="EMBL" id="RMZ93374.1"/>
    </source>
</evidence>
<keyword evidence="1" id="KW-1133">Transmembrane helix</keyword>
<proteinExistence type="predicted"/>
<dbReference type="Proteomes" id="UP000276133">
    <property type="component" value="Unassembled WGS sequence"/>
</dbReference>